<comment type="catalytic activity">
    <reaction evidence="3">
        <text>3',5'-cyclic UMP + H2O = UMP + H(+)</text>
        <dbReference type="Rhea" id="RHEA:70575"/>
        <dbReference type="ChEBI" id="CHEBI:15377"/>
        <dbReference type="ChEBI" id="CHEBI:15378"/>
        <dbReference type="ChEBI" id="CHEBI:57865"/>
        <dbReference type="ChEBI" id="CHEBI:184387"/>
    </reaction>
    <physiologicalReaction direction="left-to-right" evidence="3">
        <dbReference type="Rhea" id="RHEA:70576"/>
    </physiologicalReaction>
</comment>
<protein>
    <recommendedName>
        <fullName evidence="4">Metallo-beta-lactamase domain-containing protein</fullName>
    </recommendedName>
</protein>
<evidence type="ECO:0000256" key="1">
    <source>
        <dbReference type="ARBA" id="ARBA00034221"/>
    </source>
</evidence>
<evidence type="ECO:0000256" key="3">
    <source>
        <dbReference type="ARBA" id="ARBA00048505"/>
    </source>
</evidence>
<dbReference type="InterPro" id="IPR036866">
    <property type="entry name" value="RibonucZ/Hydroxyglut_hydro"/>
</dbReference>
<evidence type="ECO:0000313" key="5">
    <source>
        <dbReference type="EMBL" id="ASA19793.1"/>
    </source>
</evidence>
<dbReference type="SUPFAM" id="SSF56281">
    <property type="entry name" value="Metallo-hydrolase/oxidoreductase"/>
    <property type="match status" value="1"/>
</dbReference>
<dbReference type="PANTHER" id="PTHR42951:SF22">
    <property type="entry name" value="METALLO BETA-LACTAMASE SUPERFAMILY LIPOPROTEIN"/>
    <property type="match status" value="1"/>
</dbReference>
<evidence type="ECO:0000256" key="2">
    <source>
        <dbReference type="ARBA" id="ARBA00034301"/>
    </source>
</evidence>
<dbReference type="Proteomes" id="UP000249890">
    <property type="component" value="Chromosome"/>
</dbReference>
<organism evidence="5 6">
    <name type="scientific">Paenibacillus donghaensis</name>
    <dbReference type="NCBI Taxonomy" id="414771"/>
    <lineage>
        <taxon>Bacteria</taxon>
        <taxon>Bacillati</taxon>
        <taxon>Bacillota</taxon>
        <taxon>Bacilli</taxon>
        <taxon>Bacillales</taxon>
        <taxon>Paenibacillaceae</taxon>
        <taxon>Paenibacillus</taxon>
    </lineage>
</organism>
<accession>A0A2Z2KAH0</accession>
<dbReference type="EMBL" id="CP021780">
    <property type="protein sequence ID" value="ASA19793.1"/>
    <property type="molecule type" value="Genomic_DNA"/>
</dbReference>
<reference evidence="5 6" key="1">
    <citation type="submission" date="2017-06" db="EMBL/GenBank/DDBJ databases">
        <title>Complete genome sequence of Paenibacillus donghaensis KCTC 13049T isolated from East Sea sediment, South Korea.</title>
        <authorList>
            <person name="Jung B.K."/>
            <person name="Hong S.-J."/>
            <person name="Shin J.-H."/>
        </authorList>
    </citation>
    <scope>NUCLEOTIDE SEQUENCE [LARGE SCALE GENOMIC DNA]</scope>
    <source>
        <strain evidence="5 6">KCTC 13049</strain>
    </source>
</reference>
<dbReference type="PANTHER" id="PTHR42951">
    <property type="entry name" value="METALLO-BETA-LACTAMASE DOMAIN-CONTAINING"/>
    <property type="match status" value="1"/>
</dbReference>
<dbReference type="KEGG" id="pdh:B9T62_02600"/>
<dbReference type="InterPro" id="IPR050855">
    <property type="entry name" value="NDM-1-like"/>
</dbReference>
<evidence type="ECO:0000259" key="4">
    <source>
        <dbReference type="SMART" id="SM00849"/>
    </source>
</evidence>
<dbReference type="Pfam" id="PF00753">
    <property type="entry name" value="Lactamase_B"/>
    <property type="match status" value="1"/>
</dbReference>
<evidence type="ECO:0000313" key="6">
    <source>
        <dbReference type="Proteomes" id="UP000249890"/>
    </source>
</evidence>
<name>A0A2Z2KAH0_9BACL</name>
<dbReference type="OrthoDB" id="9802248at2"/>
<dbReference type="SMART" id="SM00849">
    <property type="entry name" value="Lactamase_B"/>
    <property type="match status" value="1"/>
</dbReference>
<feature type="domain" description="Metallo-beta-lactamase" evidence="4">
    <location>
        <begin position="26"/>
        <end position="221"/>
    </location>
</feature>
<comment type="catalytic activity">
    <reaction evidence="1">
        <text>3',5'-cyclic CMP + H2O = CMP + H(+)</text>
        <dbReference type="Rhea" id="RHEA:72675"/>
        <dbReference type="ChEBI" id="CHEBI:15377"/>
        <dbReference type="ChEBI" id="CHEBI:15378"/>
        <dbReference type="ChEBI" id="CHEBI:58003"/>
        <dbReference type="ChEBI" id="CHEBI:60377"/>
    </reaction>
    <physiologicalReaction direction="left-to-right" evidence="1">
        <dbReference type="Rhea" id="RHEA:72676"/>
    </physiologicalReaction>
</comment>
<comment type="function">
    <text evidence="2">Counteracts the endogenous Pycsar antiviral defense system. Phosphodiesterase that enables metal-dependent hydrolysis of host cyclic nucleotide Pycsar defense signals such as cCMP and cUMP.</text>
</comment>
<dbReference type="InterPro" id="IPR001279">
    <property type="entry name" value="Metallo-B-lactamas"/>
</dbReference>
<dbReference type="AlphaFoldDB" id="A0A2Z2KAH0"/>
<gene>
    <name evidence="5" type="ORF">B9T62_02600</name>
</gene>
<keyword evidence="6" id="KW-1185">Reference proteome</keyword>
<dbReference type="Gene3D" id="3.60.15.10">
    <property type="entry name" value="Ribonuclease Z/Hydroxyacylglutathione hydrolase-like"/>
    <property type="match status" value="1"/>
</dbReference>
<proteinExistence type="predicted"/>
<dbReference type="RefSeq" id="WP_087913818.1">
    <property type="nucleotide sequence ID" value="NZ_CP021780.1"/>
</dbReference>
<sequence length="286" mass="32579">MKTRSTAVNQVIELGNGNYCIREAESTNCYLLIGEKKALIFDVGYGYEDIKPLIAELTDLPLIVVNSHGDPDHALGSCWFAEAYIHELDLGKLFRNDTPEMKQKALDYRLNKLPALKPHIDRDMYLKTSVKGVNYRFVREGEVFDLGGKVLETIHLPGHSYGCIALLDAKNKDLFSGDMVTKHNIWYFLPADEQAPFRQAVSSYRKLQRRKAEIARIYPAHGSFPIGVGIIDQLLDSLEDMKQNHASDLYFESFAGSGYQHYYKDTLIIYSKARLEEFMEDSAHED</sequence>